<feature type="compositionally biased region" description="Acidic residues" evidence="1">
    <location>
        <begin position="52"/>
        <end position="64"/>
    </location>
</feature>
<dbReference type="EMBL" id="CAUYUJ010014893">
    <property type="protein sequence ID" value="CAK0847352.1"/>
    <property type="molecule type" value="Genomic_DNA"/>
</dbReference>
<organism evidence="2 3">
    <name type="scientific">Prorocentrum cordatum</name>
    <dbReference type="NCBI Taxonomy" id="2364126"/>
    <lineage>
        <taxon>Eukaryota</taxon>
        <taxon>Sar</taxon>
        <taxon>Alveolata</taxon>
        <taxon>Dinophyceae</taxon>
        <taxon>Prorocentrales</taxon>
        <taxon>Prorocentraceae</taxon>
        <taxon>Prorocentrum</taxon>
    </lineage>
</organism>
<feature type="non-terminal residue" evidence="2">
    <location>
        <position position="118"/>
    </location>
</feature>
<feature type="compositionally biased region" description="Basic and acidic residues" evidence="1">
    <location>
        <begin position="39"/>
        <end position="51"/>
    </location>
</feature>
<feature type="region of interest" description="Disordered" evidence="1">
    <location>
        <begin position="26"/>
        <end position="69"/>
    </location>
</feature>
<name>A0ABN9TMT9_9DINO</name>
<gene>
    <name evidence="2" type="ORF">PCOR1329_LOCUS40588</name>
</gene>
<dbReference type="Proteomes" id="UP001189429">
    <property type="component" value="Unassembled WGS sequence"/>
</dbReference>
<proteinExistence type="predicted"/>
<reference evidence="2" key="1">
    <citation type="submission" date="2023-10" db="EMBL/GenBank/DDBJ databases">
        <authorList>
            <person name="Chen Y."/>
            <person name="Shah S."/>
            <person name="Dougan E. K."/>
            <person name="Thang M."/>
            <person name="Chan C."/>
        </authorList>
    </citation>
    <scope>NUCLEOTIDE SEQUENCE [LARGE SCALE GENOMIC DNA]</scope>
</reference>
<evidence type="ECO:0000313" key="2">
    <source>
        <dbReference type="EMBL" id="CAK0847352.1"/>
    </source>
</evidence>
<evidence type="ECO:0000256" key="1">
    <source>
        <dbReference type="SAM" id="MobiDB-lite"/>
    </source>
</evidence>
<sequence length="118" mass="13828">MSDILPYVECREQLSLSMWSEIDRMRVRDSPAAVKPPRKQTDDDGEKLLDDEHQDEEEEEDQPLDEPVKARLGQLRREWARSAAHQDKLWKLDGFLRHGVPSTKRAEVWMQILCADET</sequence>
<evidence type="ECO:0008006" key="4">
    <source>
        <dbReference type="Google" id="ProtNLM"/>
    </source>
</evidence>
<protein>
    <recommendedName>
        <fullName evidence="4">Rab-GAP TBC domain-containing protein</fullName>
    </recommendedName>
</protein>
<accession>A0ABN9TMT9</accession>
<keyword evidence="3" id="KW-1185">Reference proteome</keyword>
<comment type="caution">
    <text evidence="2">The sequence shown here is derived from an EMBL/GenBank/DDBJ whole genome shotgun (WGS) entry which is preliminary data.</text>
</comment>
<evidence type="ECO:0000313" key="3">
    <source>
        <dbReference type="Proteomes" id="UP001189429"/>
    </source>
</evidence>